<dbReference type="RefSeq" id="WP_036061965.1">
    <property type="nucleotide sequence ID" value="NZ_AODM01000005.1"/>
</dbReference>
<dbReference type="Proteomes" id="UP000019241">
    <property type="component" value="Unassembled WGS sequence"/>
</dbReference>
<evidence type="ECO:0000259" key="1">
    <source>
        <dbReference type="Pfam" id="PF18994"/>
    </source>
</evidence>
<feature type="domain" description="Prophage endopeptidase tail N-terminal" evidence="1">
    <location>
        <begin position="8"/>
        <end position="60"/>
    </location>
</feature>
<sequence>MLDEDILYRNYSGTMEELLVDFDPSSFQYDYEENEKRNIQLTVYLTNRNMGIYKGLSEEAFFNLARSDIYDQRM</sequence>
<dbReference type="AlphaFoldDB" id="W7DQR1"/>
<dbReference type="EMBL" id="AODM01000005">
    <property type="protein sequence ID" value="EUJ64857.1"/>
    <property type="molecule type" value="Genomic_DNA"/>
</dbReference>
<dbReference type="Gene3D" id="6.20.110.10">
    <property type="match status" value="1"/>
</dbReference>
<proteinExistence type="predicted"/>
<gene>
    <name evidence="2" type="ORF">MCOL2_01650</name>
</gene>
<dbReference type="Pfam" id="PF18994">
    <property type="entry name" value="Prophage_tailD1"/>
    <property type="match status" value="1"/>
</dbReference>
<evidence type="ECO:0000313" key="2">
    <source>
        <dbReference type="EMBL" id="EUJ64857.1"/>
    </source>
</evidence>
<reference evidence="2 3" key="1">
    <citation type="submission" date="2012-12" db="EMBL/GenBank/DDBJ databases">
        <title>Novel taxa of Listeriaceae from agricultural environments in the United States.</title>
        <authorList>
            <person name="den Bakker H.C."/>
            <person name="Allred A."/>
            <person name="Warchocki S."/>
            <person name="Wright E.M."/>
            <person name="Burrell A."/>
            <person name="Nightingale K.K."/>
            <person name="Kephart D."/>
            <person name="Wiedmann M."/>
        </authorList>
    </citation>
    <scope>NUCLEOTIDE SEQUENCE [LARGE SCALE GENOMIC DNA]</scope>
    <source>
        <strain evidence="2 3">FSL S10-1203</strain>
    </source>
</reference>
<comment type="caution">
    <text evidence="2">The sequence shown here is derived from an EMBL/GenBank/DDBJ whole genome shotgun (WGS) entry which is preliminary data.</text>
</comment>
<organism evidence="2 3">
    <name type="scientific">Listeria fleischmannii FSL S10-1203</name>
    <dbReference type="NCBI Taxonomy" id="1265822"/>
    <lineage>
        <taxon>Bacteria</taxon>
        <taxon>Bacillati</taxon>
        <taxon>Bacillota</taxon>
        <taxon>Bacilli</taxon>
        <taxon>Bacillales</taxon>
        <taxon>Listeriaceae</taxon>
        <taxon>Listeria</taxon>
    </lineage>
</organism>
<accession>W7DQR1</accession>
<name>W7DQR1_9LIST</name>
<dbReference type="PATRIC" id="fig|1265822.4.peg.338"/>
<dbReference type="InterPro" id="IPR044051">
    <property type="entry name" value="Prophage_tail_N"/>
</dbReference>
<evidence type="ECO:0000313" key="3">
    <source>
        <dbReference type="Proteomes" id="UP000019241"/>
    </source>
</evidence>
<protein>
    <recommendedName>
        <fullName evidence="1">Prophage endopeptidase tail N-terminal domain-containing protein</fullName>
    </recommendedName>
</protein>